<keyword evidence="1" id="KW-0732">Signal</keyword>
<dbReference type="Proteomes" id="UP000318571">
    <property type="component" value="Chromosome 9"/>
</dbReference>
<dbReference type="EMBL" id="VCGU01000009">
    <property type="protein sequence ID" value="TRY70542.1"/>
    <property type="molecule type" value="Genomic_DNA"/>
</dbReference>
<protein>
    <submittedName>
        <fullName evidence="2">Uncharacterized protein</fullName>
    </submittedName>
</protein>
<comment type="caution">
    <text evidence="2">The sequence shown here is derived from an EMBL/GenBank/DDBJ whole genome shotgun (WGS) entry which is preliminary data.</text>
</comment>
<accession>A0A553NYQ8</accession>
<feature type="signal peptide" evidence="1">
    <location>
        <begin position="1"/>
        <end position="18"/>
    </location>
</feature>
<sequence>MLLKRWFVGSILVSCVFGDNLCFDQFCFNLRPQTIDFTLLAECARGLQLLGVKKLTHIDYFDSKLCTLQLSDAHGFNNKSVTLKVMLYSRHIIDFKVSLSRYYGNLVNWIDVLNVKDLPHPLPCDPMRRYDVNETLARYVKFTALKSFKRGSAMYYFRVY</sequence>
<reference evidence="2 3" key="1">
    <citation type="journal article" date="2018" name="Nat. Ecol. Evol.">
        <title>Genomic signatures of mitonuclear coevolution across populations of Tigriopus californicus.</title>
        <authorList>
            <person name="Barreto F.S."/>
            <person name="Watson E.T."/>
            <person name="Lima T.G."/>
            <person name="Willett C.S."/>
            <person name="Edmands S."/>
            <person name="Li W."/>
            <person name="Burton R.S."/>
        </authorList>
    </citation>
    <scope>NUCLEOTIDE SEQUENCE [LARGE SCALE GENOMIC DNA]</scope>
    <source>
        <strain evidence="2 3">San Diego</strain>
    </source>
</reference>
<dbReference type="AlphaFoldDB" id="A0A553NYQ8"/>
<name>A0A553NYQ8_TIGCA</name>
<proteinExistence type="predicted"/>
<evidence type="ECO:0000256" key="1">
    <source>
        <dbReference type="SAM" id="SignalP"/>
    </source>
</evidence>
<gene>
    <name evidence="2" type="ORF">TCAL_13712</name>
</gene>
<organism evidence="2 3">
    <name type="scientific">Tigriopus californicus</name>
    <name type="common">Marine copepod</name>
    <dbReference type="NCBI Taxonomy" id="6832"/>
    <lineage>
        <taxon>Eukaryota</taxon>
        <taxon>Metazoa</taxon>
        <taxon>Ecdysozoa</taxon>
        <taxon>Arthropoda</taxon>
        <taxon>Crustacea</taxon>
        <taxon>Multicrustacea</taxon>
        <taxon>Hexanauplia</taxon>
        <taxon>Copepoda</taxon>
        <taxon>Harpacticoida</taxon>
        <taxon>Harpacticidae</taxon>
        <taxon>Tigriopus</taxon>
    </lineage>
</organism>
<feature type="chain" id="PRO_5021882894" evidence="1">
    <location>
        <begin position="19"/>
        <end position="160"/>
    </location>
</feature>
<evidence type="ECO:0000313" key="2">
    <source>
        <dbReference type="EMBL" id="TRY70542.1"/>
    </source>
</evidence>
<keyword evidence="3" id="KW-1185">Reference proteome</keyword>
<evidence type="ECO:0000313" key="3">
    <source>
        <dbReference type="Proteomes" id="UP000318571"/>
    </source>
</evidence>